<feature type="transmembrane region" description="Helical" evidence="1">
    <location>
        <begin position="249"/>
        <end position="272"/>
    </location>
</feature>
<keyword evidence="1" id="KW-1133">Transmembrane helix</keyword>
<evidence type="ECO:0000256" key="2">
    <source>
        <dbReference type="SAM" id="SignalP"/>
    </source>
</evidence>
<organism evidence="3 4">
    <name type="scientific">Chromobacterium aquaticum</name>
    <dbReference type="NCBI Taxonomy" id="467180"/>
    <lineage>
        <taxon>Bacteria</taxon>
        <taxon>Pseudomonadati</taxon>
        <taxon>Pseudomonadota</taxon>
        <taxon>Betaproteobacteria</taxon>
        <taxon>Neisseriales</taxon>
        <taxon>Chromobacteriaceae</taxon>
        <taxon>Chromobacterium</taxon>
    </lineage>
</organism>
<gene>
    <name evidence="3" type="ORF">ACFO0R_13090</name>
</gene>
<feature type="chain" id="PRO_5045966934" evidence="2">
    <location>
        <begin position="23"/>
        <end position="282"/>
    </location>
</feature>
<protein>
    <submittedName>
        <fullName evidence="3">DUF2167 domain-containing protein</fullName>
    </submittedName>
</protein>
<evidence type="ECO:0000256" key="1">
    <source>
        <dbReference type="SAM" id="Phobius"/>
    </source>
</evidence>
<proteinExistence type="predicted"/>
<evidence type="ECO:0000313" key="3">
    <source>
        <dbReference type="EMBL" id="MFC4490553.1"/>
    </source>
</evidence>
<evidence type="ECO:0000313" key="4">
    <source>
        <dbReference type="Proteomes" id="UP001595999"/>
    </source>
</evidence>
<dbReference type="InterPro" id="IPR018682">
    <property type="entry name" value="DUF2167_membr"/>
</dbReference>
<name>A0ABV8ZS77_9NEIS</name>
<keyword evidence="4" id="KW-1185">Reference proteome</keyword>
<keyword evidence="1" id="KW-0472">Membrane</keyword>
<dbReference type="Proteomes" id="UP001595999">
    <property type="component" value="Unassembled WGS sequence"/>
</dbReference>
<dbReference type="Pfam" id="PF09935">
    <property type="entry name" value="DUF2167"/>
    <property type="match status" value="1"/>
</dbReference>
<keyword evidence="1" id="KW-0812">Transmembrane</keyword>
<dbReference type="EMBL" id="JBHSEK010000007">
    <property type="protein sequence ID" value="MFC4490553.1"/>
    <property type="molecule type" value="Genomic_DNA"/>
</dbReference>
<dbReference type="RefSeq" id="WP_231465471.1">
    <property type="nucleotide sequence ID" value="NZ_JAJOHW010000210.1"/>
</dbReference>
<comment type="caution">
    <text evidence="3">The sequence shown here is derived from an EMBL/GenBank/DDBJ whole genome shotgun (WGS) entry which is preliminary data.</text>
</comment>
<accession>A0ABV8ZS77</accession>
<sequence>MKIQYKTILVAACLSASAAVGAQQAAADKDSPVKNPHLGPYTQNIANVANWEVPPKYLSLDQDDTTRLMEAMQNPNVTDSWLFGPQSLEPWFAVVSYDSTGHVMDGEKLDADAILKQLQEGTEASNEERRKRGWQELHLVGWQTPPHYEADTKRLSWATISESGGQRVVNYTTKVLSRTGVASVTLVTEPARLDGAVADLKTQLNQFQFKPGEKYSEFKEGDKVAEYGLTGLIVGGAAAAAVKSGAWKWFVGILAAGWKVIAGLALAAFAGLKSLLSRKKTQ</sequence>
<feature type="signal peptide" evidence="2">
    <location>
        <begin position="1"/>
        <end position="22"/>
    </location>
</feature>
<keyword evidence="2" id="KW-0732">Signal</keyword>
<reference evidence="4" key="1">
    <citation type="journal article" date="2019" name="Int. J. Syst. Evol. Microbiol.">
        <title>The Global Catalogue of Microorganisms (GCM) 10K type strain sequencing project: providing services to taxonomists for standard genome sequencing and annotation.</title>
        <authorList>
            <consortium name="The Broad Institute Genomics Platform"/>
            <consortium name="The Broad Institute Genome Sequencing Center for Infectious Disease"/>
            <person name="Wu L."/>
            <person name="Ma J."/>
        </authorList>
    </citation>
    <scope>NUCLEOTIDE SEQUENCE [LARGE SCALE GENOMIC DNA]</scope>
    <source>
        <strain evidence="4">CGMCC 4.7608</strain>
    </source>
</reference>